<dbReference type="SUPFAM" id="SSF57701">
    <property type="entry name" value="Zn2/Cys6 DNA-binding domain"/>
    <property type="match status" value="1"/>
</dbReference>
<dbReference type="SMART" id="SM00382">
    <property type="entry name" value="AAA"/>
    <property type="match status" value="2"/>
</dbReference>
<reference evidence="16" key="2">
    <citation type="submission" date="2020-08" db="EMBL/GenBank/DDBJ databases">
        <title>Draft Genome Sequence of Cumin Blight Pathogen Alternaria burnsii.</title>
        <authorList>
            <person name="Feng Z."/>
        </authorList>
    </citation>
    <scope>NUCLEOTIDE SEQUENCE</scope>
    <source>
        <strain evidence="16">CBS107.38</strain>
    </source>
</reference>
<dbReference type="SUPFAM" id="SSF52540">
    <property type="entry name" value="P-loop containing nucleoside triphosphate hydrolases"/>
    <property type="match status" value="2"/>
</dbReference>
<evidence type="ECO:0000256" key="8">
    <source>
        <dbReference type="ARBA" id="ARBA00022989"/>
    </source>
</evidence>
<evidence type="ECO:0000256" key="2">
    <source>
        <dbReference type="ARBA" id="ARBA00006012"/>
    </source>
</evidence>
<dbReference type="InterPro" id="IPR043926">
    <property type="entry name" value="ABCG_dom"/>
</dbReference>
<proteinExistence type="inferred from homology"/>
<evidence type="ECO:0000256" key="1">
    <source>
        <dbReference type="ARBA" id="ARBA00004651"/>
    </source>
</evidence>
<feature type="transmembrane region" description="Helical" evidence="13">
    <location>
        <begin position="1705"/>
        <end position="1728"/>
    </location>
</feature>
<comment type="subcellular location">
    <subcellularLocation>
        <location evidence="1">Cell membrane</location>
        <topology evidence="1">Multi-pass membrane protein</topology>
    </subcellularLocation>
</comment>
<dbReference type="GO" id="GO:0140359">
    <property type="term" value="F:ABC-type transporter activity"/>
    <property type="evidence" value="ECO:0007669"/>
    <property type="project" value="InterPro"/>
</dbReference>
<dbReference type="GO" id="GO:0008270">
    <property type="term" value="F:zinc ion binding"/>
    <property type="evidence" value="ECO:0007669"/>
    <property type="project" value="InterPro"/>
</dbReference>
<dbReference type="Pfam" id="PF00172">
    <property type="entry name" value="Zn_clus"/>
    <property type="match status" value="1"/>
</dbReference>
<dbReference type="Pfam" id="PF00005">
    <property type="entry name" value="ABC_tran"/>
    <property type="match status" value="2"/>
</dbReference>
<dbReference type="FunFam" id="3.40.50.300:FF:000054">
    <property type="entry name" value="ABC multidrug transporter atrF"/>
    <property type="match status" value="1"/>
</dbReference>
<dbReference type="Gene3D" id="4.10.240.10">
    <property type="entry name" value="Zn(2)-C6 fungal-type DNA-binding domain"/>
    <property type="match status" value="1"/>
</dbReference>
<evidence type="ECO:0000256" key="10">
    <source>
        <dbReference type="ARBA" id="ARBA00023180"/>
    </source>
</evidence>
<protein>
    <submittedName>
        <fullName evidence="16">Multidrug resistance protein cdr2</fullName>
    </submittedName>
</protein>
<sequence length="1862" mass="207311">MRRTLRRSCDACARSKLSCDLRTPQCSRCFKKKTNCVYANEPLTLSPPETTYSHNADVVQKESFSSPVLWVDPGSQAFDPFDAHPATRLPRARVQQLIMHFLSNIAFQYYPLDLKPTSNPFVVSWWPLALQDPALFHVSLQTASLDIELRAQKGFENSEVLMADSISLVRRRVNDPLLASQDETMDSVVTLAAIEYGKGNTTVGSMHIDGVKEMVRLRGGIHLLKITSPLTARMVAWVSMILKQTPQFKVQDNLHLGDGIAPIPQWLDLQAISRDQPPSGFLNLELDPSIKDVFLRLHHLFHVTHEHKLSTTDLHDLTCYILHKLLAWSPDTSPPGNPSLISTSHCIQYATALYMLIVHGPTYFSHMHLQSSLVMELKSNLGSLPPTSAILHGPLALWILTVGMVASQDALTCAWFTTKAMPIARKCSSFHRPKNMKGAFILIKYLTYLILYNTEYPMQSETPLSGSSTERVDDDQNSITPYKSSPNDSETWPITREVEILRERNEANGGKLRKLGVTWKNLTVKGISNDALFNENVLSQLNPFGKSGKNAPMKTIIDNSYGCVKPGEMLLVLGNPGAGCTTLLNILSNHRLGYAEIGGDVSFGSMSSNEAKAYRGQIIMNTEDEIFFPTMSVGATLDFATRMKVPYNLPPDIATHEEYAKVYKEFLLKSLGIEHTHDTKVGDEYIRGVSGGERKRVSILECLATRGSVFCWDNSTRGLDAGTALDWTKAMRAMTDILGLTTIATLYQAGNGIYEQFDKVLILDEGKQIYYGPREEAVPFMQDLGFLCDPAANQADFLTSVTTPDVRAIAEGFEKRFPRNGEEVRAAYEQSSIKATMVAELDYPESDEAKQNTIDFKEMEARDKHKGLPKNTTVTTSFYSQVKTAVTRQYQILWGDKPVLIVKQVSTLIQALVAGSLFYQAPDHSAGLFLKGGALFFCLLYPAYMGLSEVTDSFTGRPVLAKHRSFAMHYPAAFVIAQIATDIPLMLFQMTHFGIVIYFMVGLETTASAFFTFWIIIFASAMAMTACFRMIGSAFPTFDAATKASGLLVSALFMYMGYMIIKPEMKDWFVWIFWINPMSYGFEALLGNEFHNTQVPCVGPNLVPNGPGYVPGEGGQSCMGVNGAQPGASTLTGDQYLASMSFSHSHLWRNVGIIFAWWVFFVAVTIVFTSRWKEMGEGGRGLLIPREKQKKNKHIQANDEESQAVEKPQASFESSSSDGSLANQLIRNTSIFTWKNLTYTVKTPSGDRVLLDNVQGFVKPGTLGALMGSSGAGKTTLLDVLAQRKTDGTIRGSIMVDGRDLPVSFQRSAGYVEQMDVHESLSTVREALEFSALLRQSRETPREEKLRYVDTIIDLLQLHDIEHTLIGQPGAGLSIEQRKRLTIGVELVSKPSILIFLDEPTSGLDGEAAFTTVRFLRKLAEVGQAILVTIHQPSAQLFAQFDTLLLLAKGGKTVYFGDIGDDANTVKSYFASHGAPCPREANPAEHMIEVVSGSLSKDTDWNKVWLESPQHEKMTEELDNIVAEAAAKPPGTVDDGHQFAAPMWEQVKIVTHRMNVSLFRNTEYVNNKVLMHILLALLNGFTFWMIGDSLQDLQLRLFTVFSFIFVAPGVISQLQPLFIQRRDVYETREKKSKTYHWAPFVTGLIVSELPYLVVCAVMYYVCWYFTAGLPGAAKYAGSTFFVVLVYEFLYTGIGQMIAAYSPNAVFASLVNPLFVTTLVSFCGVLVPYSQIEPFWRYWLYYLDPFNYLMSSLLVFTTWSADVDCKTSELAIFDPAANQTCGEYLSVYQQGMGVGINLLNPEATADCRVCQYKTGADYLRTLNLAEEYYGWRNAAIVVLFSVSSYTLVYLMMKLRTKATKKAA</sequence>
<keyword evidence="7" id="KW-0067">ATP-binding</keyword>
<comment type="similarity">
    <text evidence="2">Belongs to the ABC transporter superfamily. ABCG family. PDR (TC 3.A.1.205) subfamily.</text>
</comment>
<evidence type="ECO:0000256" key="3">
    <source>
        <dbReference type="ARBA" id="ARBA00022448"/>
    </source>
</evidence>
<evidence type="ECO:0000259" key="14">
    <source>
        <dbReference type="PROSITE" id="PS50048"/>
    </source>
</evidence>
<accession>A0A8H7B707</accession>
<dbReference type="GO" id="GO:0016887">
    <property type="term" value="F:ATP hydrolysis activity"/>
    <property type="evidence" value="ECO:0007669"/>
    <property type="project" value="InterPro"/>
</dbReference>
<dbReference type="PANTHER" id="PTHR19241">
    <property type="entry name" value="ATP-BINDING CASSETTE TRANSPORTER"/>
    <property type="match status" value="1"/>
</dbReference>
<dbReference type="Pfam" id="PF11951">
    <property type="entry name" value="Fungal_trans_2"/>
    <property type="match status" value="1"/>
</dbReference>
<comment type="caution">
    <text evidence="16">The sequence shown here is derived from an EMBL/GenBank/DDBJ whole genome shotgun (WGS) entry which is preliminary data.</text>
</comment>
<dbReference type="InterPro" id="IPR036864">
    <property type="entry name" value="Zn2-C6_fun-type_DNA-bd_sf"/>
</dbReference>
<keyword evidence="4" id="KW-1003">Cell membrane</keyword>
<feature type="transmembrane region" description="Helical" evidence="13">
    <location>
        <begin position="1640"/>
        <end position="1666"/>
    </location>
</feature>
<dbReference type="Gene3D" id="3.40.50.300">
    <property type="entry name" value="P-loop containing nucleotide triphosphate hydrolases"/>
    <property type="match status" value="2"/>
</dbReference>
<dbReference type="InterPro" id="IPR027417">
    <property type="entry name" value="P-loop_NTPase"/>
</dbReference>
<keyword evidence="8 13" id="KW-1133">Transmembrane helix</keyword>
<dbReference type="EMBL" id="JAAABM010000005">
    <property type="protein sequence ID" value="KAF7677640.1"/>
    <property type="molecule type" value="Genomic_DNA"/>
</dbReference>
<dbReference type="SMART" id="SM00066">
    <property type="entry name" value="GAL4"/>
    <property type="match status" value="1"/>
</dbReference>
<dbReference type="InterPro" id="IPR034001">
    <property type="entry name" value="ABCG_PDR_1"/>
</dbReference>
<feature type="transmembrane region" description="Helical" evidence="13">
    <location>
        <begin position="1598"/>
        <end position="1619"/>
    </location>
</feature>
<dbReference type="GO" id="GO:0005524">
    <property type="term" value="F:ATP binding"/>
    <property type="evidence" value="ECO:0007669"/>
    <property type="project" value="UniProtKB-KW"/>
</dbReference>
<feature type="transmembrane region" description="Helical" evidence="13">
    <location>
        <begin position="1569"/>
        <end position="1586"/>
    </location>
</feature>
<dbReference type="InterPro" id="IPR021858">
    <property type="entry name" value="Fun_TF"/>
</dbReference>
<dbReference type="GeneID" id="62202724"/>
<dbReference type="PROSITE" id="PS50048">
    <property type="entry name" value="ZN2_CY6_FUNGAL_2"/>
    <property type="match status" value="1"/>
</dbReference>
<evidence type="ECO:0000256" key="5">
    <source>
        <dbReference type="ARBA" id="ARBA00022692"/>
    </source>
</evidence>
<feature type="domain" description="ABC transporter" evidence="15">
    <location>
        <begin position="1232"/>
        <end position="1475"/>
    </location>
</feature>
<evidence type="ECO:0000256" key="11">
    <source>
        <dbReference type="ARBA" id="ARBA00023242"/>
    </source>
</evidence>
<name>A0A8H7B707_9PLEO</name>
<feature type="transmembrane region" description="Helical" evidence="13">
    <location>
        <begin position="1007"/>
        <end position="1028"/>
    </location>
</feature>
<evidence type="ECO:0000313" key="17">
    <source>
        <dbReference type="Proteomes" id="UP000596902"/>
    </source>
</evidence>
<gene>
    <name evidence="16" type="ORF">GT037_004499</name>
</gene>
<dbReference type="InterPro" id="IPR001138">
    <property type="entry name" value="Zn2Cys6_DnaBD"/>
</dbReference>
<dbReference type="InterPro" id="IPR013525">
    <property type="entry name" value="ABC2_TM"/>
</dbReference>
<feature type="region of interest" description="Disordered" evidence="12">
    <location>
        <begin position="1183"/>
        <end position="1219"/>
    </location>
</feature>
<evidence type="ECO:0000256" key="6">
    <source>
        <dbReference type="ARBA" id="ARBA00022741"/>
    </source>
</evidence>
<keyword evidence="6" id="KW-0547">Nucleotide-binding</keyword>
<dbReference type="InterPro" id="IPR017871">
    <property type="entry name" value="ABC_transporter-like_CS"/>
</dbReference>
<feature type="transmembrane region" description="Helical" evidence="13">
    <location>
        <begin position="1147"/>
        <end position="1168"/>
    </location>
</feature>
<dbReference type="InterPro" id="IPR029481">
    <property type="entry name" value="ABC_trans_N"/>
</dbReference>
<dbReference type="Proteomes" id="UP000596902">
    <property type="component" value="Unassembled WGS sequence"/>
</dbReference>
<feature type="transmembrane region" description="Helical" evidence="13">
    <location>
        <begin position="1828"/>
        <end position="1850"/>
    </location>
</feature>
<dbReference type="InterPro" id="IPR003439">
    <property type="entry name" value="ABC_transporter-like_ATP-bd"/>
</dbReference>
<dbReference type="Pfam" id="PF06422">
    <property type="entry name" value="PDR_CDR"/>
    <property type="match status" value="1"/>
</dbReference>
<dbReference type="FunFam" id="3.40.50.300:FF:001465">
    <property type="entry name" value="ABC multidrug transporter (Eurofung)"/>
    <property type="match status" value="1"/>
</dbReference>
<dbReference type="PROSITE" id="PS00463">
    <property type="entry name" value="ZN2_CY6_FUNGAL_1"/>
    <property type="match status" value="1"/>
</dbReference>
<keyword evidence="17" id="KW-1185">Reference proteome</keyword>
<feature type="domain" description="Zn(2)-C6 fungal-type" evidence="14">
    <location>
        <begin position="8"/>
        <end position="38"/>
    </location>
</feature>
<evidence type="ECO:0000256" key="9">
    <source>
        <dbReference type="ARBA" id="ARBA00023136"/>
    </source>
</evidence>
<feature type="transmembrane region" description="Helical" evidence="13">
    <location>
        <begin position="1672"/>
        <end position="1693"/>
    </location>
</feature>
<dbReference type="InterPro" id="IPR034003">
    <property type="entry name" value="ABCG_PDR_2"/>
</dbReference>
<keyword evidence="3" id="KW-0813">Transport</keyword>
<organism evidence="16 17">
    <name type="scientific">Alternaria burnsii</name>
    <dbReference type="NCBI Taxonomy" id="1187904"/>
    <lineage>
        <taxon>Eukaryota</taxon>
        <taxon>Fungi</taxon>
        <taxon>Dikarya</taxon>
        <taxon>Ascomycota</taxon>
        <taxon>Pezizomycotina</taxon>
        <taxon>Dothideomycetes</taxon>
        <taxon>Pleosporomycetidae</taxon>
        <taxon>Pleosporales</taxon>
        <taxon>Pleosporineae</taxon>
        <taxon>Pleosporaceae</taxon>
        <taxon>Alternaria</taxon>
        <taxon>Alternaria sect. Alternaria</taxon>
    </lineage>
</organism>
<keyword evidence="11" id="KW-0539">Nucleus</keyword>
<dbReference type="InterPro" id="IPR003593">
    <property type="entry name" value="AAA+_ATPase"/>
</dbReference>
<feature type="transmembrane region" description="Helical" evidence="13">
    <location>
        <begin position="1040"/>
        <end position="1061"/>
    </location>
</feature>
<feature type="compositionally biased region" description="Polar residues" evidence="12">
    <location>
        <begin position="477"/>
        <end position="490"/>
    </location>
</feature>
<dbReference type="Pfam" id="PF01061">
    <property type="entry name" value="ABC2_membrane"/>
    <property type="match status" value="2"/>
</dbReference>
<dbReference type="CDD" id="cd00067">
    <property type="entry name" value="GAL4"/>
    <property type="match status" value="1"/>
</dbReference>
<dbReference type="GO" id="GO:0000981">
    <property type="term" value="F:DNA-binding transcription factor activity, RNA polymerase II-specific"/>
    <property type="evidence" value="ECO:0007669"/>
    <property type="project" value="InterPro"/>
</dbReference>
<keyword evidence="5 13" id="KW-0812">Transmembrane</keyword>
<evidence type="ECO:0000256" key="13">
    <source>
        <dbReference type="SAM" id="Phobius"/>
    </source>
</evidence>
<dbReference type="Pfam" id="PF14510">
    <property type="entry name" value="ABC_trans_N"/>
    <property type="match status" value="1"/>
</dbReference>
<evidence type="ECO:0000256" key="4">
    <source>
        <dbReference type="ARBA" id="ARBA00022475"/>
    </source>
</evidence>
<feature type="domain" description="ABC transporter" evidence="15">
    <location>
        <begin position="539"/>
        <end position="790"/>
    </location>
</feature>
<dbReference type="PROSITE" id="PS00211">
    <property type="entry name" value="ABC_TRANSPORTER_1"/>
    <property type="match status" value="1"/>
</dbReference>
<keyword evidence="9 13" id="KW-0472">Membrane</keyword>
<evidence type="ECO:0000256" key="12">
    <source>
        <dbReference type="SAM" id="MobiDB-lite"/>
    </source>
</evidence>
<feature type="transmembrane region" description="Helical" evidence="13">
    <location>
        <begin position="968"/>
        <end position="1001"/>
    </location>
</feature>
<dbReference type="RefSeq" id="XP_038787818.1">
    <property type="nucleotide sequence ID" value="XM_038929546.1"/>
</dbReference>
<dbReference type="CDD" id="cd03233">
    <property type="entry name" value="ABCG_PDR_domain1"/>
    <property type="match status" value="1"/>
</dbReference>
<dbReference type="Pfam" id="PF19055">
    <property type="entry name" value="ABC2_membrane_7"/>
    <property type="match status" value="1"/>
</dbReference>
<dbReference type="CDD" id="cd03232">
    <property type="entry name" value="ABCG_PDR_domain2"/>
    <property type="match status" value="1"/>
</dbReference>
<dbReference type="InterPro" id="IPR010929">
    <property type="entry name" value="PDR_CDR_ABC"/>
</dbReference>
<feature type="transmembrane region" description="Helical" evidence="13">
    <location>
        <begin position="928"/>
        <end position="947"/>
    </location>
</feature>
<evidence type="ECO:0000256" key="7">
    <source>
        <dbReference type="ARBA" id="ARBA00022840"/>
    </source>
</evidence>
<evidence type="ECO:0000313" key="16">
    <source>
        <dbReference type="EMBL" id="KAF7677640.1"/>
    </source>
</evidence>
<dbReference type="PROSITE" id="PS50893">
    <property type="entry name" value="ABC_TRANSPORTER_2"/>
    <property type="match status" value="2"/>
</dbReference>
<evidence type="ECO:0000259" key="15">
    <source>
        <dbReference type="PROSITE" id="PS50893"/>
    </source>
</evidence>
<feature type="region of interest" description="Disordered" evidence="12">
    <location>
        <begin position="461"/>
        <end position="490"/>
    </location>
</feature>
<keyword evidence="10" id="KW-0325">Glycoprotein</keyword>
<dbReference type="GO" id="GO:0005886">
    <property type="term" value="C:plasma membrane"/>
    <property type="evidence" value="ECO:0007669"/>
    <property type="project" value="UniProtKB-SubCell"/>
</dbReference>
<reference evidence="16" key="1">
    <citation type="submission" date="2020-01" db="EMBL/GenBank/DDBJ databases">
        <authorList>
            <person name="Feng Z.H.Z."/>
        </authorList>
    </citation>
    <scope>NUCLEOTIDE SEQUENCE</scope>
    <source>
        <strain evidence="16">CBS107.38</strain>
    </source>
</reference>